<organism evidence="4 5">
    <name type="scientific">Micromonospora sonneratiae</name>
    <dbReference type="NCBI Taxonomy" id="1184706"/>
    <lineage>
        <taxon>Bacteria</taxon>
        <taxon>Bacillati</taxon>
        <taxon>Actinomycetota</taxon>
        <taxon>Actinomycetes</taxon>
        <taxon>Micromonosporales</taxon>
        <taxon>Micromonosporaceae</taxon>
        <taxon>Micromonospora</taxon>
    </lineage>
</organism>
<evidence type="ECO:0000259" key="3">
    <source>
        <dbReference type="PROSITE" id="PS50853"/>
    </source>
</evidence>
<sequence>MDLEQGMVIAAVEWLPGGNEWWANFQVSLTNYTDSEVVDPKISFSFTPPRSVFNGYGLIFPASDEPVTSIEGVLVAERKVIPSRGTQRFTLAIQNGGAGAGSDPALLPYMFVVDGLSANPPEDGEPPTTPTNLTVLTTAPHSVSLAWNPSTDNVAVAGYEVAIEQDGAPARTVRSARPNAVVSGLTAVTQYTFRVRAFDISGNLSVFSEGRTVSTAEPLPDPGDWDAPRAPFVDYTAWPNPQLDRYAEQSGLDGFFAGFLVAKPGGDRKVYWGGFDSLGDATTSDFGRDDFAAFRAQRGTVVVSFGGASNVPLEEEETDVARIAGTYQAIMANYQVTHLDFDFEGSFIHNDAGQERHVAAISQVLAAHPTVKLSYTLPADGAPGSLEGFNDGGVRLLHRLADAGIQPSLINGMLMEFGQTSPPDAYQCCVIALNGMFTQISAAWPHWSRDRVWRRIGACPMFGRNINGKVFTLENMRQLVGFAREHNLGCLSGWDATRDHNQGALPECGDLTGNDLSKCTYVQQESFAFARIIATYRPEDSR</sequence>
<keyword evidence="2" id="KW-0119">Carbohydrate metabolism</keyword>
<dbReference type="Gene3D" id="2.60.40.10">
    <property type="entry name" value="Immunoglobulins"/>
    <property type="match status" value="1"/>
</dbReference>
<dbReference type="InterPro" id="IPR036116">
    <property type="entry name" value="FN3_sf"/>
</dbReference>
<evidence type="ECO:0000313" key="5">
    <source>
        <dbReference type="Proteomes" id="UP001597260"/>
    </source>
</evidence>
<accession>A0ABW3YAW7</accession>
<dbReference type="InterPro" id="IPR013783">
    <property type="entry name" value="Ig-like_fold"/>
</dbReference>
<dbReference type="CDD" id="cd06543">
    <property type="entry name" value="GH18_PF-ChiA-like"/>
    <property type="match status" value="1"/>
</dbReference>
<evidence type="ECO:0000256" key="2">
    <source>
        <dbReference type="ARBA" id="ARBA00023326"/>
    </source>
</evidence>
<dbReference type="InterPro" id="IPR003961">
    <property type="entry name" value="FN3_dom"/>
</dbReference>
<dbReference type="CDD" id="cd00063">
    <property type="entry name" value="FN3"/>
    <property type="match status" value="1"/>
</dbReference>
<keyword evidence="5" id="KW-1185">Reference proteome</keyword>
<dbReference type="SUPFAM" id="SSF49265">
    <property type="entry name" value="Fibronectin type III"/>
    <property type="match status" value="1"/>
</dbReference>
<dbReference type="EMBL" id="JBHTMP010000004">
    <property type="protein sequence ID" value="MFD1320384.1"/>
    <property type="molecule type" value="Genomic_DNA"/>
</dbReference>
<dbReference type="PROSITE" id="PS50853">
    <property type="entry name" value="FN3"/>
    <property type="match status" value="1"/>
</dbReference>
<dbReference type="SMART" id="SM00060">
    <property type="entry name" value="FN3"/>
    <property type="match status" value="1"/>
</dbReference>
<evidence type="ECO:0000256" key="1">
    <source>
        <dbReference type="ARBA" id="ARBA00023295"/>
    </source>
</evidence>
<keyword evidence="1" id="KW-0326">Glycosidase</keyword>
<dbReference type="Proteomes" id="UP001597260">
    <property type="component" value="Unassembled WGS sequence"/>
</dbReference>
<keyword evidence="2" id="KW-0624">Polysaccharide degradation</keyword>
<dbReference type="PANTHER" id="PTHR42976">
    <property type="entry name" value="BIFUNCTIONAL CHITINASE/LYSOZYME-RELATED"/>
    <property type="match status" value="1"/>
</dbReference>
<reference evidence="5" key="1">
    <citation type="journal article" date="2019" name="Int. J. Syst. Evol. Microbiol.">
        <title>The Global Catalogue of Microorganisms (GCM) 10K type strain sequencing project: providing services to taxonomists for standard genome sequencing and annotation.</title>
        <authorList>
            <consortium name="The Broad Institute Genomics Platform"/>
            <consortium name="The Broad Institute Genome Sequencing Center for Infectious Disease"/>
            <person name="Wu L."/>
            <person name="Ma J."/>
        </authorList>
    </citation>
    <scope>NUCLEOTIDE SEQUENCE [LARGE SCALE GENOMIC DNA]</scope>
    <source>
        <strain evidence="5">JCM 31037</strain>
    </source>
</reference>
<dbReference type="Pfam" id="PF00041">
    <property type="entry name" value="fn3"/>
    <property type="match status" value="1"/>
</dbReference>
<comment type="caution">
    <text evidence="4">The sequence shown here is derived from an EMBL/GenBank/DDBJ whole genome shotgun (WGS) entry which is preliminary data.</text>
</comment>
<dbReference type="Gene3D" id="3.20.20.80">
    <property type="entry name" value="Glycosidases"/>
    <property type="match status" value="1"/>
</dbReference>
<dbReference type="RefSeq" id="WP_377567323.1">
    <property type="nucleotide sequence ID" value="NZ_JBHTMP010000004.1"/>
</dbReference>
<dbReference type="InterPro" id="IPR052750">
    <property type="entry name" value="GH18_Chitinase"/>
</dbReference>
<proteinExistence type="predicted"/>
<gene>
    <name evidence="4" type="ORF">ACFQ4H_04675</name>
</gene>
<evidence type="ECO:0000313" key="4">
    <source>
        <dbReference type="EMBL" id="MFD1320384.1"/>
    </source>
</evidence>
<dbReference type="InterPro" id="IPR017853">
    <property type="entry name" value="GH"/>
</dbReference>
<protein>
    <submittedName>
        <fullName evidence="4">Fibronectin type III domain-containing protein</fullName>
    </submittedName>
</protein>
<name>A0ABW3YAW7_9ACTN</name>
<keyword evidence="1" id="KW-0378">Hydrolase</keyword>
<dbReference type="SUPFAM" id="SSF51445">
    <property type="entry name" value="(Trans)glycosidases"/>
    <property type="match status" value="1"/>
</dbReference>
<feature type="domain" description="Fibronectin type-III" evidence="3">
    <location>
        <begin position="126"/>
        <end position="218"/>
    </location>
</feature>
<dbReference type="PANTHER" id="PTHR42976:SF1">
    <property type="entry name" value="GH18 DOMAIN-CONTAINING PROTEIN-RELATED"/>
    <property type="match status" value="1"/>
</dbReference>